<sequence length="50" mass="5561">MHQRTAWNGRAKSQPIINTPQNNSNGCCAHNTKTTPNAKQSSYLRFKGSD</sequence>
<dbReference type="AlphaFoldDB" id="A0A0A9BQN1"/>
<reference evidence="2" key="1">
    <citation type="submission" date="2014-09" db="EMBL/GenBank/DDBJ databases">
        <authorList>
            <person name="Magalhaes I.L.F."/>
            <person name="Oliveira U."/>
            <person name="Santos F.R."/>
            <person name="Vidigal T.H.D.A."/>
            <person name="Brescovit A.D."/>
            <person name="Santos A.J."/>
        </authorList>
    </citation>
    <scope>NUCLEOTIDE SEQUENCE</scope>
    <source>
        <tissue evidence="2">Shoot tissue taken approximately 20 cm above the soil surface</tissue>
    </source>
</reference>
<proteinExistence type="predicted"/>
<reference evidence="2" key="2">
    <citation type="journal article" date="2015" name="Data Brief">
        <title>Shoot transcriptome of the giant reed, Arundo donax.</title>
        <authorList>
            <person name="Barrero R.A."/>
            <person name="Guerrero F.D."/>
            <person name="Moolhuijzen P."/>
            <person name="Goolsby J.A."/>
            <person name="Tidwell J."/>
            <person name="Bellgard S.E."/>
            <person name="Bellgard M.I."/>
        </authorList>
    </citation>
    <scope>NUCLEOTIDE SEQUENCE</scope>
    <source>
        <tissue evidence="2">Shoot tissue taken approximately 20 cm above the soil surface</tissue>
    </source>
</reference>
<organism evidence="2">
    <name type="scientific">Arundo donax</name>
    <name type="common">Giant reed</name>
    <name type="synonym">Donax arundinaceus</name>
    <dbReference type="NCBI Taxonomy" id="35708"/>
    <lineage>
        <taxon>Eukaryota</taxon>
        <taxon>Viridiplantae</taxon>
        <taxon>Streptophyta</taxon>
        <taxon>Embryophyta</taxon>
        <taxon>Tracheophyta</taxon>
        <taxon>Spermatophyta</taxon>
        <taxon>Magnoliopsida</taxon>
        <taxon>Liliopsida</taxon>
        <taxon>Poales</taxon>
        <taxon>Poaceae</taxon>
        <taxon>PACMAD clade</taxon>
        <taxon>Arundinoideae</taxon>
        <taxon>Arundineae</taxon>
        <taxon>Arundo</taxon>
    </lineage>
</organism>
<protein>
    <submittedName>
        <fullName evidence="2">Uncharacterized protein</fullName>
    </submittedName>
</protein>
<evidence type="ECO:0000256" key="1">
    <source>
        <dbReference type="SAM" id="MobiDB-lite"/>
    </source>
</evidence>
<feature type="region of interest" description="Disordered" evidence="1">
    <location>
        <begin position="1"/>
        <end position="50"/>
    </location>
</feature>
<evidence type="ECO:0000313" key="2">
    <source>
        <dbReference type="EMBL" id="JAD66289.1"/>
    </source>
</evidence>
<dbReference type="EMBL" id="GBRH01231606">
    <property type="protein sequence ID" value="JAD66289.1"/>
    <property type="molecule type" value="Transcribed_RNA"/>
</dbReference>
<feature type="compositionally biased region" description="Polar residues" evidence="1">
    <location>
        <begin position="15"/>
        <end position="43"/>
    </location>
</feature>
<accession>A0A0A9BQN1</accession>
<name>A0A0A9BQN1_ARUDO</name>